<dbReference type="PROSITE" id="PS00487">
    <property type="entry name" value="IMP_DH_GMP_RED"/>
    <property type="match status" value="1"/>
</dbReference>
<name>A0A0D8X8L4_DICVI</name>
<comment type="catalytic activity">
    <reaction evidence="7 8">
        <text>IMP + NH4(+) + NADP(+) = GMP + NADPH + 2 H(+)</text>
        <dbReference type="Rhea" id="RHEA:17185"/>
        <dbReference type="ChEBI" id="CHEBI:15378"/>
        <dbReference type="ChEBI" id="CHEBI:28938"/>
        <dbReference type="ChEBI" id="CHEBI:57783"/>
        <dbReference type="ChEBI" id="CHEBI:58053"/>
        <dbReference type="ChEBI" id="CHEBI:58115"/>
        <dbReference type="ChEBI" id="CHEBI:58349"/>
        <dbReference type="EC" id="1.7.1.7"/>
    </reaction>
</comment>
<feature type="binding site" evidence="8">
    <location>
        <position position="208"/>
    </location>
    <ligand>
        <name>K(+)</name>
        <dbReference type="ChEBI" id="CHEBI:29103"/>
    </ligand>
</feature>
<dbReference type="InterPro" id="IPR005993">
    <property type="entry name" value="GMPR"/>
</dbReference>
<dbReference type="AlphaFoldDB" id="A0A0D8X8L4"/>
<feature type="binding site" evidence="8">
    <location>
        <begin position="324"/>
        <end position="328"/>
    </location>
    <ligand>
        <name>GMP</name>
        <dbReference type="ChEBI" id="CHEBI:58115"/>
    </ligand>
</feature>
<evidence type="ECO:0000313" key="12">
    <source>
        <dbReference type="EMBL" id="KJH39979.1"/>
    </source>
</evidence>
<feature type="active site" description="Proton donor/acceptor" evidence="8">
    <location>
        <position position="210"/>
    </location>
</feature>
<comment type="similarity">
    <text evidence="8">Belongs to the IMPDH/GMPR family. GuaC type 1 subfamily.</text>
</comment>
<dbReference type="SMART" id="SM01240">
    <property type="entry name" value="IMPDH"/>
    <property type="match status" value="1"/>
</dbReference>
<evidence type="ECO:0000256" key="7">
    <source>
        <dbReference type="ARBA" id="ARBA00048616"/>
    </source>
</evidence>
<dbReference type="GO" id="GO:0006163">
    <property type="term" value="P:purine nucleotide metabolic process"/>
    <property type="evidence" value="ECO:0007669"/>
    <property type="project" value="UniProtKB-UniRule"/>
</dbReference>
<gene>
    <name evidence="12" type="ORF">DICVIV_14111</name>
</gene>
<evidence type="ECO:0000313" key="13">
    <source>
        <dbReference type="Proteomes" id="UP000053766"/>
    </source>
</evidence>
<evidence type="ECO:0000256" key="9">
    <source>
        <dbReference type="PIRSR" id="PIRSR000235-1"/>
    </source>
</evidence>
<evidence type="ECO:0000256" key="6">
    <source>
        <dbReference type="ARBA" id="ARBA00037691"/>
    </source>
</evidence>
<dbReference type="PANTHER" id="PTHR43170:SF5">
    <property type="entry name" value="GMP REDUCTASE"/>
    <property type="match status" value="1"/>
</dbReference>
<feature type="domain" description="IMP dehydrogenase/GMP reductase" evidence="11">
    <location>
        <begin position="10"/>
        <end position="152"/>
    </location>
</feature>
<accession>A0A0D8X8L4</accession>
<keyword evidence="1 8" id="KW-0659">Purine metabolism</keyword>
<dbReference type="Proteomes" id="UP000053766">
    <property type="component" value="Unassembled WGS sequence"/>
</dbReference>
<feature type="binding site" evidence="8 10">
    <location>
        <position position="203"/>
    </location>
    <ligand>
        <name>K(+)</name>
        <dbReference type="ChEBI" id="CHEBI:29103"/>
    </ligand>
</feature>
<dbReference type="InterPro" id="IPR013785">
    <property type="entry name" value="Aldolase_TIM"/>
</dbReference>
<dbReference type="HAMAP" id="MF_00596">
    <property type="entry name" value="GMP_reduct_type1"/>
    <property type="match status" value="1"/>
</dbReference>
<feature type="binding site" evidence="8">
    <location>
        <begin position="352"/>
        <end position="355"/>
    </location>
    <ligand>
        <name>NADP(+)</name>
        <dbReference type="ChEBI" id="CHEBI:58349"/>
        <note>ligand shared between two neighboring subunits</note>
    </ligand>
</feature>
<evidence type="ECO:0000256" key="10">
    <source>
        <dbReference type="PIRSR" id="PIRSR000235-3"/>
    </source>
</evidence>
<dbReference type="InterPro" id="IPR050139">
    <property type="entry name" value="GMP_reductase"/>
</dbReference>
<comment type="function">
    <text evidence="6 8">Catalyzes the irreversible NADPH-dependent deamination of GMP to IMP. It functions in the conversion of nucleobase, nucleoside and nucleotide derivatives of G to A nucleotides, and in maintaining the intracellular balance of A and G nucleotides.</text>
</comment>
<dbReference type="CDD" id="cd00381">
    <property type="entry name" value="IMPDH"/>
    <property type="match status" value="1"/>
</dbReference>
<keyword evidence="2 8" id="KW-0479">Metal-binding</keyword>
<dbReference type="EC" id="1.7.1.7" evidence="8"/>
<organism evidence="12 13">
    <name type="scientific">Dictyocaulus viviparus</name>
    <name type="common">Bovine lungworm</name>
    <dbReference type="NCBI Taxonomy" id="29172"/>
    <lineage>
        <taxon>Eukaryota</taxon>
        <taxon>Metazoa</taxon>
        <taxon>Ecdysozoa</taxon>
        <taxon>Nematoda</taxon>
        <taxon>Chromadorea</taxon>
        <taxon>Rhabditida</taxon>
        <taxon>Rhabditina</taxon>
        <taxon>Rhabditomorpha</taxon>
        <taxon>Strongyloidea</taxon>
        <taxon>Metastrongylidae</taxon>
        <taxon>Dictyocaulus</taxon>
    </lineage>
</organism>
<keyword evidence="13" id="KW-1185">Reference proteome</keyword>
<proteinExistence type="inferred from homology"/>
<feature type="binding site" evidence="8">
    <location>
        <begin position="306"/>
        <end position="308"/>
    </location>
    <ligand>
        <name>GMP</name>
        <dbReference type="ChEBI" id="CHEBI:58115"/>
    </ligand>
</feature>
<feature type="binding site" description="in other chain" evidence="8">
    <location>
        <begin position="202"/>
        <end position="203"/>
    </location>
    <ligand>
        <name>NADP(+)</name>
        <dbReference type="ChEBI" id="CHEBI:58349"/>
        <note>ligand shared between two neighboring subunits</note>
    </ligand>
</feature>
<feature type="binding site" evidence="8">
    <location>
        <begin position="26"/>
        <end position="27"/>
    </location>
    <ligand>
        <name>NADP(+)</name>
        <dbReference type="ChEBI" id="CHEBI:58349"/>
        <note>ligand shared between two neighboring subunits</note>
    </ligand>
</feature>
<evidence type="ECO:0000256" key="3">
    <source>
        <dbReference type="ARBA" id="ARBA00022857"/>
    </source>
</evidence>
<dbReference type="SUPFAM" id="SSF51412">
    <property type="entry name" value="Inosine monophosphate dehydrogenase (IMPDH)"/>
    <property type="match status" value="1"/>
</dbReference>
<dbReference type="PANTHER" id="PTHR43170">
    <property type="entry name" value="GMP REDUCTASE"/>
    <property type="match status" value="1"/>
</dbReference>
<feature type="binding site" description="in other chain" evidence="8">
    <location>
        <begin position="323"/>
        <end position="324"/>
    </location>
    <ligand>
        <name>NADP(+)</name>
        <dbReference type="ChEBI" id="CHEBI:58349"/>
        <note>ligand shared between two neighboring subunits</note>
    </ligand>
</feature>
<evidence type="ECO:0000259" key="11">
    <source>
        <dbReference type="Pfam" id="PF00478"/>
    </source>
</evidence>
<comment type="subunit">
    <text evidence="8">Homotetramer.</text>
</comment>
<feature type="binding site" description="in other chain" evidence="8">
    <location>
        <position position="307"/>
    </location>
    <ligand>
        <name>NADP(+)</name>
        <dbReference type="ChEBI" id="CHEBI:58349"/>
        <note>ligand shared between two neighboring subunits</note>
    </ligand>
</feature>
<evidence type="ECO:0000256" key="8">
    <source>
        <dbReference type="HAMAP-Rule" id="MF_03195"/>
    </source>
</evidence>
<dbReference type="OrthoDB" id="418595at2759"/>
<dbReference type="PIRSF" id="PIRSF000235">
    <property type="entry name" value="GMP_reductase"/>
    <property type="match status" value="1"/>
</dbReference>
<dbReference type="Pfam" id="PF00478">
    <property type="entry name" value="IMPDH"/>
    <property type="match status" value="2"/>
</dbReference>
<dbReference type="Gene3D" id="3.20.20.70">
    <property type="entry name" value="Aldolase class I"/>
    <property type="match status" value="1"/>
</dbReference>
<feature type="binding site" evidence="8">
    <location>
        <begin position="280"/>
        <end position="281"/>
    </location>
    <ligand>
        <name>GMP</name>
        <dbReference type="ChEBI" id="CHEBI:58115"/>
    </ligand>
</feature>
<protein>
    <recommendedName>
        <fullName evidence="8">GMP reductase</fullName>
        <shortName evidence="8">GMPR</shortName>
        <ecNumber evidence="8">1.7.1.7</ecNumber>
    </recommendedName>
    <alternativeName>
        <fullName evidence="8">Guanosine 5'-monophosphate oxidoreductase</fullName>
        <shortName evidence="8">Guanosine monophosphate reductase</shortName>
    </alternativeName>
</protein>
<feature type="binding site" description="in other chain" evidence="8">
    <location>
        <position position="78"/>
    </location>
    <ligand>
        <name>NADP(+)</name>
        <dbReference type="ChEBI" id="CHEBI:58349"/>
        <note>ligand shared between two neighboring subunits</note>
    </ligand>
</feature>
<reference evidence="13" key="2">
    <citation type="journal article" date="2016" name="Sci. Rep.">
        <title>Dictyocaulus viviparus genome, variome and transcriptome elucidate lungworm biology and support future intervention.</title>
        <authorList>
            <person name="McNulty S.N."/>
            <person name="Strube C."/>
            <person name="Rosa B.A."/>
            <person name="Martin J.C."/>
            <person name="Tyagi R."/>
            <person name="Choi Y.J."/>
            <person name="Wang Q."/>
            <person name="Hallsworth Pepin K."/>
            <person name="Zhang X."/>
            <person name="Ozersky P."/>
            <person name="Wilson R.K."/>
            <person name="Sternberg P.W."/>
            <person name="Gasser R.B."/>
            <person name="Mitreva M."/>
        </authorList>
    </citation>
    <scope>NUCLEOTIDE SEQUENCE [LARGE SCALE GENOMIC DNA]</scope>
    <source>
        <strain evidence="13">HannoverDv2000</strain>
    </source>
</reference>
<feature type="binding site" evidence="8">
    <location>
        <begin position="257"/>
        <end position="259"/>
    </location>
    <ligand>
        <name>GMP</name>
        <dbReference type="ChEBI" id="CHEBI:58115"/>
    </ligand>
</feature>
<dbReference type="InterPro" id="IPR001093">
    <property type="entry name" value="IMP_DH_GMPRt"/>
</dbReference>
<feature type="domain" description="IMP dehydrogenase/GMP reductase" evidence="11">
    <location>
        <begin position="175"/>
        <end position="378"/>
    </location>
</feature>
<dbReference type="GO" id="GO:0046872">
    <property type="term" value="F:metal ion binding"/>
    <property type="evidence" value="ECO:0007669"/>
    <property type="project" value="UniProtKB-KW"/>
</dbReference>
<keyword evidence="5 8" id="KW-0560">Oxidoreductase</keyword>
<evidence type="ECO:0000256" key="1">
    <source>
        <dbReference type="ARBA" id="ARBA00022631"/>
    </source>
</evidence>
<evidence type="ECO:0000256" key="4">
    <source>
        <dbReference type="ARBA" id="ARBA00022958"/>
    </source>
</evidence>
<dbReference type="GO" id="GO:0006144">
    <property type="term" value="P:purine nucleobase metabolic process"/>
    <property type="evidence" value="ECO:0007669"/>
    <property type="project" value="UniProtKB-KW"/>
</dbReference>
<dbReference type="InterPro" id="IPR015875">
    <property type="entry name" value="IMP_DH/GMP_Rdtase_CS"/>
</dbReference>
<feature type="binding site" evidence="8 10">
    <location>
        <position position="205"/>
    </location>
    <ligand>
        <name>K(+)</name>
        <dbReference type="ChEBI" id="CHEBI:29103"/>
    </ligand>
</feature>
<feature type="binding site" description="in other chain" evidence="8">
    <location>
        <begin position="131"/>
        <end position="133"/>
    </location>
    <ligand>
        <name>NADP(+)</name>
        <dbReference type="ChEBI" id="CHEBI:58349"/>
        <note>ligand shared between two neighboring subunits</note>
    </ligand>
</feature>
<keyword evidence="4 8" id="KW-0630">Potassium</keyword>
<evidence type="ECO:0000256" key="5">
    <source>
        <dbReference type="ARBA" id="ARBA00023002"/>
    </source>
</evidence>
<dbReference type="GO" id="GO:1902560">
    <property type="term" value="C:GMP reductase complex"/>
    <property type="evidence" value="ECO:0007669"/>
    <property type="project" value="InterPro"/>
</dbReference>
<dbReference type="STRING" id="29172.A0A0D8X8L4"/>
<keyword evidence="3 8" id="KW-0521">NADP</keyword>
<feature type="binding site" evidence="8">
    <location>
        <position position="211"/>
    </location>
    <ligand>
        <name>K(+)</name>
        <dbReference type="ChEBI" id="CHEBI:29103"/>
    </ligand>
</feature>
<reference evidence="12 13" key="1">
    <citation type="submission" date="2013-11" db="EMBL/GenBank/DDBJ databases">
        <title>Draft genome of the bovine lungworm Dictyocaulus viviparus.</title>
        <authorList>
            <person name="Mitreva M."/>
        </authorList>
    </citation>
    <scope>NUCLEOTIDE SEQUENCE [LARGE SCALE GENOMIC DNA]</scope>
    <source>
        <strain evidence="12 13">HannoverDv2000</strain>
    </source>
</reference>
<sequence length="387" mass="42857">MPRIENEPKLDFKDVLLRPKRSTLKSRADVDLVREYVFRNSQKNYCGIPIIASNMDTVGTFEMAKALYIHKMFTAIHKHYTIDEWKEFTAEYQETPIFNYIAVSSGISDYDLEKLRGICNAIPSVDYICIDVANGYSECFIDFIRKIREEFHRYFLKGPPGSGTRLFYHLCCRHTILAGNVVTGEMVEELILSGADIVKVGIGPGSVCTTRIKTGVGVSSAQCSKLSIHSNFTIDLDFYTLECADAAHGLKGHVISDGGCTNPGDIAKAFGAGADFVMIGGLFAGHDQCGGETLEKDGKKFKLFYGMSSDTAMNKHHGNVADYRASEGKTIFIPYRGDVNKTVQDILGGIRSACTYTGAAKLKELSKRTTFIRVTQQANDVYVPYEV</sequence>
<dbReference type="GO" id="GO:0003920">
    <property type="term" value="F:GMP reductase activity"/>
    <property type="evidence" value="ECO:0007669"/>
    <property type="project" value="UniProtKB-UniRule"/>
</dbReference>
<evidence type="ECO:0000256" key="2">
    <source>
        <dbReference type="ARBA" id="ARBA00022723"/>
    </source>
</evidence>
<feature type="active site" description="Thioimidate intermediate" evidence="8 9">
    <location>
        <position position="208"/>
    </location>
</feature>
<dbReference type="EMBL" id="KN718877">
    <property type="protein sequence ID" value="KJH39979.1"/>
    <property type="molecule type" value="Genomic_DNA"/>
</dbReference>